<dbReference type="PaxDb" id="2850-Phatr35448"/>
<dbReference type="GO" id="GO:0000045">
    <property type="term" value="P:autophagosome assembly"/>
    <property type="evidence" value="ECO:0007669"/>
    <property type="project" value="TreeGrafter"/>
</dbReference>
<dbReference type="KEGG" id="pti:PHATRDRAFT_35448"/>
<reference evidence="10 11" key="1">
    <citation type="journal article" date="2008" name="Nature">
        <title>The Phaeodactylum genome reveals the evolutionary history of diatom genomes.</title>
        <authorList>
            <person name="Bowler C."/>
            <person name="Allen A.E."/>
            <person name="Badger J.H."/>
            <person name="Grimwood J."/>
            <person name="Jabbari K."/>
            <person name="Kuo A."/>
            <person name="Maheswari U."/>
            <person name="Martens C."/>
            <person name="Maumus F."/>
            <person name="Otillar R.P."/>
            <person name="Rayko E."/>
            <person name="Salamov A."/>
            <person name="Vandepoele K."/>
            <person name="Beszteri B."/>
            <person name="Gruber A."/>
            <person name="Heijde M."/>
            <person name="Katinka M."/>
            <person name="Mock T."/>
            <person name="Valentin K."/>
            <person name="Verret F."/>
            <person name="Berges J.A."/>
            <person name="Brownlee C."/>
            <person name="Cadoret J.P."/>
            <person name="Chiovitti A."/>
            <person name="Choi C.J."/>
            <person name="Coesel S."/>
            <person name="De Martino A."/>
            <person name="Detter J.C."/>
            <person name="Durkin C."/>
            <person name="Falciatore A."/>
            <person name="Fournet J."/>
            <person name="Haruta M."/>
            <person name="Huysman M.J."/>
            <person name="Jenkins B.D."/>
            <person name="Jiroutova K."/>
            <person name="Jorgensen R.E."/>
            <person name="Joubert Y."/>
            <person name="Kaplan A."/>
            <person name="Kroger N."/>
            <person name="Kroth P.G."/>
            <person name="La Roche J."/>
            <person name="Lindquist E."/>
            <person name="Lommer M."/>
            <person name="Martin-Jezequel V."/>
            <person name="Lopez P.J."/>
            <person name="Lucas S."/>
            <person name="Mangogna M."/>
            <person name="McGinnis K."/>
            <person name="Medlin L.K."/>
            <person name="Montsant A."/>
            <person name="Oudot-Le Secq M.P."/>
            <person name="Napoli C."/>
            <person name="Obornik M."/>
            <person name="Parker M.S."/>
            <person name="Petit J.L."/>
            <person name="Porcel B.M."/>
            <person name="Poulsen N."/>
            <person name="Robison M."/>
            <person name="Rychlewski L."/>
            <person name="Rynearson T.A."/>
            <person name="Schmutz J."/>
            <person name="Shapiro H."/>
            <person name="Siaut M."/>
            <person name="Stanley M."/>
            <person name="Sussman M.R."/>
            <person name="Taylor A.R."/>
            <person name="Vardi A."/>
            <person name="von Dassow P."/>
            <person name="Vyverman W."/>
            <person name="Willis A."/>
            <person name="Wyrwicz L.S."/>
            <person name="Rokhsar D.S."/>
            <person name="Weissenbach J."/>
            <person name="Armbrust E.V."/>
            <person name="Green B.R."/>
            <person name="Van de Peer Y."/>
            <person name="Grigoriev I.V."/>
        </authorList>
    </citation>
    <scope>NUCLEOTIDE SEQUENCE [LARGE SCALE GENOMIC DNA]</scope>
    <source>
        <strain evidence="10 11">CCAP 1055/1</strain>
    </source>
</reference>
<reference evidence="11" key="2">
    <citation type="submission" date="2008-08" db="EMBL/GenBank/DDBJ databases">
        <authorList>
            <consortium name="Diatom Consortium"/>
            <person name="Grigoriev I."/>
            <person name="Grimwood J."/>
            <person name="Kuo A."/>
            <person name="Otillar R.P."/>
            <person name="Salamov A."/>
            <person name="Detter J.C."/>
            <person name="Lindquist E."/>
            <person name="Shapiro H."/>
            <person name="Lucas S."/>
            <person name="Glavina del Rio T."/>
            <person name="Pitluck S."/>
            <person name="Rokhsar D."/>
            <person name="Bowler C."/>
        </authorList>
    </citation>
    <scope>GENOME REANNOTATION</scope>
    <source>
        <strain evidence="11">CCAP 1055/1</strain>
    </source>
</reference>
<dbReference type="STRING" id="556484.B7FYJ2"/>
<accession>B7FYJ2</accession>
<evidence type="ECO:0000256" key="2">
    <source>
        <dbReference type="ARBA" id="ARBA00009436"/>
    </source>
</evidence>
<dbReference type="eggNOG" id="ENOG502RRB0">
    <property type="taxonomic scope" value="Eukaryota"/>
</dbReference>
<evidence type="ECO:0000256" key="8">
    <source>
        <dbReference type="SAM" id="MobiDB-lite"/>
    </source>
</evidence>
<dbReference type="OrthoDB" id="16510at2759"/>
<dbReference type="OMA" id="MRIERIR"/>
<dbReference type="PANTHER" id="PTHR20994:SF0">
    <property type="entry name" value="ER MEMBRANE PROTEIN COMPLEX SUBUNIT 6"/>
    <property type="match status" value="1"/>
</dbReference>
<dbReference type="RefSeq" id="XP_002179751.1">
    <property type="nucleotide sequence ID" value="XM_002179715.1"/>
</dbReference>
<dbReference type="GO" id="GO:0034975">
    <property type="term" value="P:protein folding in endoplasmic reticulum"/>
    <property type="evidence" value="ECO:0007669"/>
    <property type="project" value="TreeGrafter"/>
</dbReference>
<protein>
    <recommendedName>
        <fullName evidence="3">ER membrane protein complex subunit 6</fullName>
    </recommendedName>
</protein>
<dbReference type="Proteomes" id="UP000000759">
    <property type="component" value="Chromosome 7"/>
</dbReference>
<comment type="subcellular location">
    <subcellularLocation>
        <location evidence="1">Endoplasmic reticulum membrane</location>
        <topology evidence="1">Multi-pass membrane protein</topology>
    </subcellularLocation>
</comment>
<dbReference type="PANTHER" id="PTHR20994">
    <property type="entry name" value="ER MEMBRANE PROTEIN COMPLEX SUBUNIT 6"/>
    <property type="match status" value="1"/>
</dbReference>
<feature type="region of interest" description="Disordered" evidence="8">
    <location>
        <begin position="1"/>
        <end position="24"/>
    </location>
</feature>
<comment type="similarity">
    <text evidence="2">Belongs to the EMC6 family.</text>
</comment>
<organism evidence="10 11">
    <name type="scientific">Phaeodactylum tricornutum (strain CCAP 1055/1)</name>
    <dbReference type="NCBI Taxonomy" id="556484"/>
    <lineage>
        <taxon>Eukaryota</taxon>
        <taxon>Sar</taxon>
        <taxon>Stramenopiles</taxon>
        <taxon>Ochrophyta</taxon>
        <taxon>Bacillariophyta</taxon>
        <taxon>Bacillariophyceae</taxon>
        <taxon>Bacillariophycidae</taxon>
        <taxon>Naviculales</taxon>
        <taxon>Phaeodactylaceae</taxon>
        <taxon>Phaeodactylum</taxon>
    </lineage>
</organism>
<sequence length="127" mass="14107">MIADPMADLTGGSAAQPDANHNGNSKEVLDPIAMQSNMMRIERIRSVMGIAAGCVAGIGGLTSWEGLICFLILHVFVCVAVWAWKMKFQLQLYTKLSWFGYLTTSIQPTALSFTLFWTLFYGLVYLY</sequence>
<dbReference type="InterPro" id="IPR008504">
    <property type="entry name" value="Emc6"/>
</dbReference>
<dbReference type="GO" id="GO:0072546">
    <property type="term" value="C:EMC complex"/>
    <property type="evidence" value="ECO:0007669"/>
    <property type="project" value="InterPro"/>
</dbReference>
<evidence type="ECO:0000256" key="9">
    <source>
        <dbReference type="SAM" id="Phobius"/>
    </source>
</evidence>
<feature type="transmembrane region" description="Helical" evidence="9">
    <location>
        <begin position="44"/>
        <end position="61"/>
    </location>
</feature>
<keyword evidence="4 9" id="KW-0812">Transmembrane</keyword>
<evidence type="ECO:0000256" key="6">
    <source>
        <dbReference type="ARBA" id="ARBA00022989"/>
    </source>
</evidence>
<name>B7FYJ2_PHATC</name>
<keyword evidence="11" id="KW-1185">Reference proteome</keyword>
<evidence type="ECO:0000256" key="1">
    <source>
        <dbReference type="ARBA" id="ARBA00004477"/>
    </source>
</evidence>
<dbReference type="GeneID" id="7200467"/>
<feature type="transmembrane region" description="Helical" evidence="9">
    <location>
        <begin position="96"/>
        <end position="124"/>
    </location>
</feature>
<dbReference type="AlphaFoldDB" id="B7FYJ2"/>
<evidence type="ECO:0000256" key="7">
    <source>
        <dbReference type="ARBA" id="ARBA00023136"/>
    </source>
</evidence>
<dbReference type="HOGENOM" id="CLU_110781_1_0_1"/>
<keyword evidence="6 9" id="KW-1133">Transmembrane helix</keyword>
<evidence type="ECO:0000256" key="4">
    <source>
        <dbReference type="ARBA" id="ARBA00022692"/>
    </source>
</evidence>
<proteinExistence type="inferred from homology"/>
<dbReference type="EMBL" id="CM000610">
    <property type="protein sequence ID" value="EEC48737.1"/>
    <property type="molecule type" value="Genomic_DNA"/>
</dbReference>
<evidence type="ECO:0000313" key="10">
    <source>
        <dbReference type="EMBL" id="EEC48737.1"/>
    </source>
</evidence>
<evidence type="ECO:0000313" key="11">
    <source>
        <dbReference type="Proteomes" id="UP000000759"/>
    </source>
</evidence>
<keyword evidence="5" id="KW-0256">Endoplasmic reticulum</keyword>
<gene>
    <name evidence="10" type="ORF">PHATRDRAFT_35448</name>
</gene>
<evidence type="ECO:0000256" key="5">
    <source>
        <dbReference type="ARBA" id="ARBA00022824"/>
    </source>
</evidence>
<evidence type="ECO:0000256" key="3">
    <source>
        <dbReference type="ARBA" id="ARBA00020827"/>
    </source>
</evidence>
<dbReference type="InterPro" id="IPR029008">
    <property type="entry name" value="EMC6-like"/>
</dbReference>
<dbReference type="InParanoid" id="B7FYJ2"/>
<feature type="transmembrane region" description="Helical" evidence="9">
    <location>
        <begin position="67"/>
        <end position="84"/>
    </location>
</feature>
<dbReference type="Pfam" id="PF07019">
    <property type="entry name" value="EMC6"/>
    <property type="match status" value="1"/>
</dbReference>
<keyword evidence="7 9" id="KW-0472">Membrane</keyword>